<dbReference type="PROSITE" id="PS51257">
    <property type="entry name" value="PROKAR_LIPOPROTEIN"/>
    <property type="match status" value="1"/>
</dbReference>
<accession>X2LJJ7</accession>
<evidence type="ECO:0000256" key="1">
    <source>
        <dbReference type="SAM" id="SignalP"/>
    </source>
</evidence>
<protein>
    <submittedName>
        <fullName evidence="2">Uncharacterized protein</fullName>
    </submittedName>
</protein>
<feature type="signal peptide" evidence="1">
    <location>
        <begin position="1"/>
        <end position="22"/>
    </location>
</feature>
<proteinExistence type="predicted"/>
<dbReference type="AlphaFoldDB" id="X2LJJ7"/>
<name>X2LJJ7_9BACT</name>
<evidence type="ECO:0000313" key="2">
    <source>
        <dbReference type="EMBL" id="AHN97856.1"/>
    </source>
</evidence>
<organism evidence="2">
    <name type="scientific">uncultured bacterium lac121</name>
    <dbReference type="NCBI Taxonomy" id="1447236"/>
    <lineage>
        <taxon>Bacteria</taxon>
        <taxon>environmental samples</taxon>
    </lineage>
</organism>
<reference evidence="2" key="1">
    <citation type="submission" date="2013-10" db="EMBL/GenBank/DDBJ databases">
        <title>Functional metagenomics reveals novel beta-galactosidases not predictable from gene sequences.</title>
        <authorList>
            <person name="Cheng J."/>
            <person name="Engel K."/>
            <person name="Romantsov T."/>
            <person name="Neufeld J.D."/>
            <person name="Rose D.R."/>
            <person name="Charles T.C."/>
        </authorList>
    </citation>
    <scope>NUCLEOTIDE SEQUENCE</scope>
</reference>
<feature type="chain" id="PRO_5004951174" evidence="1">
    <location>
        <begin position="23"/>
        <end position="122"/>
    </location>
</feature>
<keyword evidence="1" id="KW-0732">Signal</keyword>
<dbReference type="EMBL" id="KF796602">
    <property type="protein sequence ID" value="AHN97856.1"/>
    <property type="molecule type" value="Genomic_DNA"/>
</dbReference>
<sequence length="122" mass="13231">MANTFSRLALVVGLLATTSACALGLRNPHIDDLRNNPGRYQNRTVYVDGTVTSSWGIPLVPFRLYKVDDGTGEVTVISQGGNRTPTRGAHVRVKGKVNEVGVFGGQALGLHLKEEHLSVHRR</sequence>